<dbReference type="InterPro" id="IPR001179">
    <property type="entry name" value="PPIase_FKBP_dom"/>
</dbReference>
<dbReference type="Proteomes" id="UP000753802">
    <property type="component" value="Unassembled WGS sequence"/>
</dbReference>
<gene>
    <name evidence="9" type="ORF">GWC95_08205</name>
</gene>
<evidence type="ECO:0000313" key="10">
    <source>
        <dbReference type="Proteomes" id="UP000753802"/>
    </source>
</evidence>
<evidence type="ECO:0000256" key="7">
    <source>
        <dbReference type="SAM" id="SignalP"/>
    </source>
</evidence>
<evidence type="ECO:0000313" key="9">
    <source>
        <dbReference type="EMBL" id="NCI49901.1"/>
    </source>
</evidence>
<sequence>MKGSLLTICTILSFSTAANAQQKKDVVMPAVKLETKEDSIQYALGTYMGNYLLRGGFSSINLELFLAGLNDVYRSKPRLMKDSLAYAMLSAYQDETSIQRSKYLEEQMFLALKDKPNVGRLPSGVQFIVIKPGKGPKPSDTDTVVIHYKGSLPGGEIFENTYPASPLTAVVGKLVTGLSEAVQLMQAGATYQVFVPSALAFGSKGAANIPPNSALMVTIELLEIKRRL</sequence>
<name>A0ABW9ZS23_9BACT</name>
<dbReference type="InterPro" id="IPR000774">
    <property type="entry name" value="PPIase_FKBP_N"/>
</dbReference>
<dbReference type="InterPro" id="IPR036944">
    <property type="entry name" value="PPIase_FKBP_N_sf"/>
</dbReference>
<keyword evidence="10" id="KW-1185">Reference proteome</keyword>
<feature type="signal peptide" evidence="7">
    <location>
        <begin position="1"/>
        <end position="20"/>
    </location>
</feature>
<dbReference type="EMBL" id="JAACJS010000011">
    <property type="protein sequence ID" value="NCI49901.1"/>
    <property type="molecule type" value="Genomic_DNA"/>
</dbReference>
<feature type="domain" description="PPIase FKBP-type" evidence="8">
    <location>
        <begin position="141"/>
        <end position="225"/>
    </location>
</feature>
<proteinExistence type="inferred from homology"/>
<reference evidence="9 10" key="1">
    <citation type="submission" date="2020-01" db="EMBL/GenBank/DDBJ databases">
        <title>Genome analysis.</title>
        <authorList>
            <person name="Wu S."/>
            <person name="Wang G."/>
        </authorList>
    </citation>
    <scope>NUCLEOTIDE SEQUENCE [LARGE SCALE GENOMIC DNA]</scope>
    <source>
        <strain evidence="9 10">SYL130</strain>
    </source>
</reference>
<dbReference type="PANTHER" id="PTHR43811">
    <property type="entry name" value="FKBP-TYPE PEPTIDYL-PROLYL CIS-TRANS ISOMERASE FKPA"/>
    <property type="match status" value="1"/>
</dbReference>
<dbReference type="Pfam" id="PF00254">
    <property type="entry name" value="FKBP_C"/>
    <property type="match status" value="1"/>
</dbReference>
<evidence type="ECO:0000256" key="1">
    <source>
        <dbReference type="ARBA" id="ARBA00000971"/>
    </source>
</evidence>
<evidence type="ECO:0000256" key="6">
    <source>
        <dbReference type="RuleBase" id="RU003915"/>
    </source>
</evidence>
<accession>A0ABW9ZS23</accession>
<evidence type="ECO:0000256" key="4">
    <source>
        <dbReference type="ARBA" id="ARBA00023235"/>
    </source>
</evidence>
<organism evidence="9 10">
    <name type="scientific">Sediminibacterium roseum</name>
    <dbReference type="NCBI Taxonomy" id="1978412"/>
    <lineage>
        <taxon>Bacteria</taxon>
        <taxon>Pseudomonadati</taxon>
        <taxon>Bacteroidota</taxon>
        <taxon>Chitinophagia</taxon>
        <taxon>Chitinophagales</taxon>
        <taxon>Chitinophagaceae</taxon>
        <taxon>Sediminibacterium</taxon>
    </lineage>
</organism>
<dbReference type="EC" id="5.2.1.8" evidence="6"/>
<dbReference type="Pfam" id="PF01346">
    <property type="entry name" value="FKBP_N"/>
    <property type="match status" value="1"/>
</dbReference>
<protein>
    <recommendedName>
        <fullName evidence="6">Peptidyl-prolyl cis-trans isomerase</fullName>
        <ecNumber evidence="6">5.2.1.8</ecNumber>
    </recommendedName>
</protein>
<feature type="chain" id="PRO_5047504372" description="Peptidyl-prolyl cis-trans isomerase" evidence="7">
    <location>
        <begin position="21"/>
        <end position="228"/>
    </location>
</feature>
<evidence type="ECO:0000256" key="3">
    <source>
        <dbReference type="ARBA" id="ARBA00023110"/>
    </source>
</evidence>
<dbReference type="Gene3D" id="1.10.287.460">
    <property type="entry name" value="Peptidyl-prolyl cis-trans isomerase, FKBP-type, N-terminal domain"/>
    <property type="match status" value="1"/>
</dbReference>
<dbReference type="PROSITE" id="PS50059">
    <property type="entry name" value="FKBP_PPIASE"/>
    <property type="match status" value="1"/>
</dbReference>
<dbReference type="PANTHER" id="PTHR43811:SF19">
    <property type="entry name" value="39 KDA FK506-BINDING NUCLEAR PROTEIN"/>
    <property type="match status" value="1"/>
</dbReference>
<evidence type="ECO:0000256" key="5">
    <source>
        <dbReference type="PROSITE-ProRule" id="PRU00277"/>
    </source>
</evidence>
<evidence type="ECO:0000256" key="2">
    <source>
        <dbReference type="ARBA" id="ARBA00006577"/>
    </source>
</evidence>
<keyword evidence="3 5" id="KW-0697">Rotamase</keyword>
<dbReference type="SUPFAM" id="SSF54534">
    <property type="entry name" value="FKBP-like"/>
    <property type="match status" value="1"/>
</dbReference>
<comment type="similarity">
    <text evidence="2 6">Belongs to the FKBP-type PPIase family.</text>
</comment>
<comment type="catalytic activity">
    <reaction evidence="1 5 6">
        <text>[protein]-peptidylproline (omega=180) = [protein]-peptidylproline (omega=0)</text>
        <dbReference type="Rhea" id="RHEA:16237"/>
        <dbReference type="Rhea" id="RHEA-COMP:10747"/>
        <dbReference type="Rhea" id="RHEA-COMP:10748"/>
        <dbReference type="ChEBI" id="CHEBI:83833"/>
        <dbReference type="ChEBI" id="CHEBI:83834"/>
        <dbReference type="EC" id="5.2.1.8"/>
    </reaction>
</comment>
<keyword evidence="7" id="KW-0732">Signal</keyword>
<comment type="caution">
    <text evidence="9">The sequence shown here is derived from an EMBL/GenBank/DDBJ whole genome shotgun (WGS) entry which is preliminary data.</text>
</comment>
<keyword evidence="4 5" id="KW-0413">Isomerase</keyword>
<dbReference type="RefSeq" id="WP_161818201.1">
    <property type="nucleotide sequence ID" value="NZ_JAACJS010000011.1"/>
</dbReference>
<dbReference type="InterPro" id="IPR046357">
    <property type="entry name" value="PPIase_dom_sf"/>
</dbReference>
<evidence type="ECO:0000259" key="8">
    <source>
        <dbReference type="PROSITE" id="PS50059"/>
    </source>
</evidence>
<dbReference type="Gene3D" id="3.10.50.40">
    <property type="match status" value="1"/>
</dbReference>